<reference evidence="12 13" key="1">
    <citation type="journal article" date="2024" name="IMA Fungus">
        <title>IMA Genome - F19 : A genome assembly and annotation guide to empower mycologists, including annotated draft genome sequences of Ceratocystis pirilliformis, Diaporthe australafricana, Fusarium ophioides, Paecilomyces lecythidis, and Sporothrix stenoceras.</title>
        <authorList>
            <person name="Aylward J."/>
            <person name="Wilson A.M."/>
            <person name="Visagie C.M."/>
            <person name="Spraker J."/>
            <person name="Barnes I."/>
            <person name="Buitendag C."/>
            <person name="Ceriani C."/>
            <person name="Del Mar Angel L."/>
            <person name="du Plessis D."/>
            <person name="Fuchs T."/>
            <person name="Gasser K."/>
            <person name="Kramer D."/>
            <person name="Li W."/>
            <person name="Munsamy K."/>
            <person name="Piso A."/>
            <person name="Price J.L."/>
            <person name="Sonnekus B."/>
            <person name="Thomas C."/>
            <person name="van der Nest A."/>
            <person name="van Dijk A."/>
            <person name="van Heerden A."/>
            <person name="van Vuuren N."/>
            <person name="Yilmaz N."/>
            <person name="Duong T.A."/>
            <person name="van der Merwe N.A."/>
            <person name="Wingfield M.J."/>
            <person name="Wingfield B.D."/>
        </authorList>
    </citation>
    <scope>NUCLEOTIDE SEQUENCE [LARGE SCALE GENOMIC DNA]</scope>
    <source>
        <strain evidence="12 13">CMW 12675</strain>
    </source>
</reference>
<evidence type="ECO:0000256" key="3">
    <source>
        <dbReference type="ARBA" id="ARBA00007132"/>
    </source>
</evidence>
<keyword evidence="7 9" id="KW-0234">DNA repair</keyword>
<evidence type="ECO:0000256" key="5">
    <source>
        <dbReference type="ARBA" id="ARBA00023015"/>
    </source>
</evidence>
<evidence type="ECO:0000256" key="8">
    <source>
        <dbReference type="ARBA" id="ARBA00023242"/>
    </source>
</evidence>
<keyword evidence="8 9" id="KW-0539">Nucleus</keyword>
<name>A0ABR3ZCI9_9PEZI</name>
<evidence type="ECO:0000256" key="4">
    <source>
        <dbReference type="ARBA" id="ARBA00022763"/>
    </source>
</evidence>
<protein>
    <recommendedName>
        <fullName evidence="9">RNA polymerase II transcription factor B subunit 2</fullName>
    </recommendedName>
</protein>
<evidence type="ECO:0000313" key="13">
    <source>
        <dbReference type="Proteomes" id="UP001583280"/>
    </source>
</evidence>
<dbReference type="Pfam" id="PF03849">
    <property type="entry name" value="Tfb2"/>
    <property type="match status" value="1"/>
</dbReference>
<evidence type="ECO:0000256" key="6">
    <source>
        <dbReference type="ARBA" id="ARBA00023163"/>
    </source>
</evidence>
<comment type="caution">
    <text evidence="12">The sequence shown here is derived from an EMBL/GenBank/DDBJ whole genome shotgun (WGS) entry which is preliminary data.</text>
</comment>
<evidence type="ECO:0000256" key="2">
    <source>
        <dbReference type="ARBA" id="ARBA00004123"/>
    </source>
</evidence>
<gene>
    <name evidence="12" type="primary">TFB2</name>
    <name evidence="12" type="ORF">Cpir12675_002250</name>
</gene>
<keyword evidence="6 9" id="KW-0804">Transcription</keyword>
<comment type="function">
    <text evidence="1">Component of the general transcription and DNA repair factor IIH (TFIIH) core complex, which is involved in general and transcription-coupled nucleotide excision repair (NER) of damaged DNA and, when complexed to TFIIK, in RNA transcription by RNA polymerase II. In NER, TFIIH acts by opening DNA around the lesion to allow the excision of the damaged oligonucleotide and its replacement by a new DNA fragment. In transcription, TFIIH has an essential role in transcription initiation. When the pre-initiation complex (PIC) has been established, TFIIH is required for promoter opening and promoter escape. Phosphorylation of the C-terminal tail (CTD) of the largest subunit of RNA polymerase II by the kinase module TFIIK controls the initiation of transcription.</text>
</comment>
<accession>A0ABR3ZCI9</accession>
<dbReference type="Proteomes" id="UP001583280">
    <property type="component" value="Unassembled WGS sequence"/>
</dbReference>
<proteinExistence type="inferred from homology"/>
<dbReference type="EMBL" id="JAWDJO010000041">
    <property type="protein sequence ID" value="KAL1897750.1"/>
    <property type="molecule type" value="Genomic_DNA"/>
</dbReference>
<dbReference type="Pfam" id="PF18307">
    <property type="entry name" value="Tfb2_C"/>
    <property type="match status" value="1"/>
</dbReference>
<evidence type="ECO:0000259" key="11">
    <source>
        <dbReference type="Pfam" id="PF18307"/>
    </source>
</evidence>
<dbReference type="NCBIfam" id="TIGR00625">
    <property type="entry name" value="tfb2"/>
    <property type="match status" value="1"/>
</dbReference>
<feature type="region of interest" description="Disordered" evidence="10">
    <location>
        <begin position="349"/>
        <end position="376"/>
    </location>
</feature>
<comment type="similarity">
    <text evidence="3 9">Belongs to the TFB2 family.</text>
</comment>
<organism evidence="12 13">
    <name type="scientific">Ceratocystis pirilliformis</name>
    <dbReference type="NCBI Taxonomy" id="259994"/>
    <lineage>
        <taxon>Eukaryota</taxon>
        <taxon>Fungi</taxon>
        <taxon>Dikarya</taxon>
        <taxon>Ascomycota</taxon>
        <taxon>Pezizomycotina</taxon>
        <taxon>Sordariomycetes</taxon>
        <taxon>Hypocreomycetidae</taxon>
        <taxon>Microascales</taxon>
        <taxon>Ceratocystidaceae</taxon>
        <taxon>Ceratocystis</taxon>
    </lineage>
</organism>
<keyword evidence="4 9" id="KW-0227">DNA damage</keyword>
<feature type="domain" description="Transcription factor Tfb2 C-terminal" evidence="11">
    <location>
        <begin position="466"/>
        <end position="531"/>
    </location>
</feature>
<evidence type="ECO:0000256" key="9">
    <source>
        <dbReference type="RuleBase" id="RU364024"/>
    </source>
</evidence>
<evidence type="ECO:0000256" key="1">
    <source>
        <dbReference type="ARBA" id="ARBA00002817"/>
    </source>
</evidence>
<evidence type="ECO:0000256" key="7">
    <source>
        <dbReference type="ARBA" id="ARBA00023204"/>
    </source>
</evidence>
<sequence length="537" mass="59621">MSANPPATSLGEYLERLPGATLKKLYSQPSTALSIFRRMLPKLGEPLLEPSPRSRANGLTDNWWVLLAVALLAKKFVLTVLYMPEPLPLETIDAMVHPEYKREKDQALSSLKSLHMIQVTIPARDRKQEVQLVPTFRTSFREALEGSAVNNSFGVLSTLPVAAETDTAFLDKYARRRWDDILHYVVNSVGIQDTLGGGGAGPKQSVKELLVAGRLVEHRAGSMGSMGMGITRGGFTFLLQETNSQVWTLLLLWLDAANRASSTSLDAVDMLQFLFMLASMELGRAYDTASLTPERQNMLPFLVDIGLVYVPSHTPQQYFPTRFATTLTSSSNSLRSVRDGFIAAAHSSFGSSGPGAVSASGSGPTSTSGPASPGEDQGIIMETNYRIYAYTSNPLQIAVMALFCNMRSRFVNMVSGRLSRESVRRAIAFGITSDQIVNYLNAHAHEQMRRWAASRNRPVLPPTVVDQIRLWQLENERMKTTTGFLFKDFDHVDEYEATVSYADEVGVLVWRNDRMGMFFASKTEQIRDFLKVRKRAI</sequence>
<dbReference type="PANTHER" id="PTHR13152">
    <property type="entry name" value="TFIIH, POLYPEPTIDE 4"/>
    <property type="match status" value="1"/>
</dbReference>
<dbReference type="InterPro" id="IPR040662">
    <property type="entry name" value="Tfb2_C"/>
</dbReference>
<feature type="compositionally biased region" description="Low complexity" evidence="10">
    <location>
        <begin position="349"/>
        <end position="374"/>
    </location>
</feature>
<keyword evidence="13" id="KW-1185">Reference proteome</keyword>
<evidence type="ECO:0000313" key="12">
    <source>
        <dbReference type="EMBL" id="KAL1897750.1"/>
    </source>
</evidence>
<comment type="subcellular location">
    <subcellularLocation>
        <location evidence="2 9">Nucleus</location>
    </subcellularLocation>
</comment>
<dbReference type="Gene3D" id="3.30.70.2610">
    <property type="match status" value="1"/>
</dbReference>
<evidence type="ECO:0000256" key="10">
    <source>
        <dbReference type="SAM" id="MobiDB-lite"/>
    </source>
</evidence>
<dbReference type="InterPro" id="IPR004598">
    <property type="entry name" value="TFIIH_p52/Tfb2"/>
</dbReference>
<dbReference type="PANTHER" id="PTHR13152:SF0">
    <property type="entry name" value="GENERAL TRANSCRIPTION FACTOR IIH SUBUNIT 4"/>
    <property type="match status" value="1"/>
</dbReference>
<comment type="function">
    <text evidence="9">Component of the general transcription and DNA repair factor IIH (TFIIH) core complex which is involved in general and transcription-coupled nucleotide excision repair (NER) of damaged DNA.</text>
</comment>
<keyword evidence="5 9" id="KW-0805">Transcription regulation</keyword>